<accession>A0ABT9ZL14</accession>
<protein>
    <recommendedName>
        <fullName evidence="1">M23ase beta-sheet core domain-containing protein</fullName>
    </recommendedName>
</protein>
<proteinExistence type="predicted"/>
<evidence type="ECO:0000313" key="3">
    <source>
        <dbReference type="Proteomes" id="UP001234495"/>
    </source>
</evidence>
<dbReference type="EMBL" id="JAUSUD010000023">
    <property type="protein sequence ID" value="MDQ0232579.1"/>
    <property type="molecule type" value="Genomic_DNA"/>
</dbReference>
<comment type="caution">
    <text evidence="2">The sequence shown here is derived from an EMBL/GenBank/DDBJ whole genome shotgun (WGS) entry which is preliminary data.</text>
</comment>
<dbReference type="Pfam" id="PF01551">
    <property type="entry name" value="Peptidase_M23"/>
    <property type="match status" value="1"/>
</dbReference>
<dbReference type="Gene3D" id="2.70.70.10">
    <property type="entry name" value="Glucose Permease (Domain IIA)"/>
    <property type="match status" value="1"/>
</dbReference>
<keyword evidence="3" id="KW-1185">Reference proteome</keyword>
<dbReference type="SUPFAM" id="SSF51261">
    <property type="entry name" value="Duplicated hybrid motif"/>
    <property type="match status" value="1"/>
</dbReference>
<organism evidence="2 3">
    <name type="scientific">Metabacillus malikii</name>
    <dbReference type="NCBI Taxonomy" id="1504265"/>
    <lineage>
        <taxon>Bacteria</taxon>
        <taxon>Bacillati</taxon>
        <taxon>Bacillota</taxon>
        <taxon>Bacilli</taxon>
        <taxon>Bacillales</taxon>
        <taxon>Bacillaceae</taxon>
        <taxon>Metabacillus</taxon>
    </lineage>
</organism>
<evidence type="ECO:0000313" key="2">
    <source>
        <dbReference type="EMBL" id="MDQ0232579.1"/>
    </source>
</evidence>
<dbReference type="InterPro" id="IPR016047">
    <property type="entry name" value="M23ase_b-sheet_dom"/>
</dbReference>
<evidence type="ECO:0000259" key="1">
    <source>
        <dbReference type="Pfam" id="PF01551"/>
    </source>
</evidence>
<dbReference type="PANTHER" id="PTHR21666">
    <property type="entry name" value="PEPTIDASE-RELATED"/>
    <property type="match status" value="1"/>
</dbReference>
<dbReference type="InterPro" id="IPR011055">
    <property type="entry name" value="Dup_hybrid_motif"/>
</dbReference>
<sequence length="207" mass="23121">MTLNIIQLIYPSDIEYVKPSLTAKWPFGEETVVVWGGDSLEKNLIHVTWPSERWGYDLVMEPYDIGSKNNEDYGIWNKEVYSPVSGVVIAAYDDEKDIAPGSEDFLSLEGNHVYIKIDETDTYLLLNHLKQGSVTVKEGDRVVPGDVIGRIGNSGSTSEPHLHIHHQRQDPTKVLHPILAEGLPLYFDGINGNAMPEKGDIILPDPE</sequence>
<dbReference type="Proteomes" id="UP001234495">
    <property type="component" value="Unassembled WGS sequence"/>
</dbReference>
<name>A0ABT9ZL14_9BACI</name>
<dbReference type="InterPro" id="IPR050570">
    <property type="entry name" value="Cell_wall_metabolism_enzyme"/>
</dbReference>
<dbReference type="CDD" id="cd12797">
    <property type="entry name" value="M23_peptidase"/>
    <property type="match status" value="1"/>
</dbReference>
<gene>
    <name evidence="2" type="ORF">J2S19_003901</name>
</gene>
<dbReference type="PANTHER" id="PTHR21666:SF285">
    <property type="entry name" value="M23 FAMILY METALLOPEPTIDASE"/>
    <property type="match status" value="1"/>
</dbReference>
<reference evidence="2 3" key="1">
    <citation type="submission" date="2023-07" db="EMBL/GenBank/DDBJ databases">
        <title>Genomic Encyclopedia of Type Strains, Phase IV (KMG-IV): sequencing the most valuable type-strain genomes for metagenomic binning, comparative biology and taxonomic classification.</title>
        <authorList>
            <person name="Goeker M."/>
        </authorList>
    </citation>
    <scope>NUCLEOTIDE SEQUENCE [LARGE SCALE GENOMIC DNA]</scope>
    <source>
        <strain evidence="2 3">DSM 29005</strain>
    </source>
</reference>
<feature type="domain" description="M23ase beta-sheet core" evidence="1">
    <location>
        <begin position="77"/>
        <end position="168"/>
    </location>
</feature>